<evidence type="ECO:0000313" key="4">
    <source>
        <dbReference type="Proteomes" id="UP000192796"/>
    </source>
</evidence>
<dbReference type="EMBL" id="LVYD01000079">
    <property type="protein sequence ID" value="OQP59447.1"/>
    <property type="molecule type" value="Genomic_DNA"/>
</dbReference>
<dbReference type="PANTHER" id="PTHR34512">
    <property type="entry name" value="CELL SURFACE PROTEIN"/>
    <property type="match status" value="1"/>
</dbReference>
<dbReference type="STRING" id="1703345.A3860_37495"/>
<sequence length="426" mass="47043">MKKLLIAFLFIGIHSLCICQHTSGSGRFGNTLWKFQTGGKIFSSPLLYRNLILFGSEDNTFYALDTGTGKPAWKFNTHAPVHGSPAVYGGKVFFASYDGNLYAVDVRSGRLQWKFQTRGEKKVGAKGLWGMKPITEYMNDPFDFFLSSPAVDSINELVYFGSGDGNLYALHLTDGRQQWQFPTGGIIHTNPILFQNTLYFGSWDRYLYAVDSRTGKEKWKFQTRADSAYHHLLEGIQASPLVFDNHIFFGARDGYFYALDAVTGQLTWKYSANNSWILTTATVADNVIYTGTSDTYLLLALDAATGKEKFRTAANGYVYSSPVVAGNTIYFGDFTGQLLALDIASGTITDRFQTPGRQKNAASILNNGKLDFAYMTQGMDLANYATTVAGMNRLYTLGPILSKPAIGNGVIYFGSADGSLYAVRLI</sequence>
<dbReference type="SUPFAM" id="SSF50998">
    <property type="entry name" value="Quinoprotein alcohol dehydrogenase-like"/>
    <property type="match status" value="2"/>
</dbReference>
<name>A0A1V9FMA7_9BACT</name>
<dbReference type="InterPro" id="IPR018391">
    <property type="entry name" value="PQQ_b-propeller_rpt"/>
</dbReference>
<keyword evidence="4" id="KW-1185">Reference proteome</keyword>
<protein>
    <recommendedName>
        <fullName evidence="1 2">Pyrrolo-quinoline quinone repeat domain-containing protein</fullName>
    </recommendedName>
</protein>
<feature type="domain" description="Pyrrolo-quinoline quinone repeat" evidence="1">
    <location>
        <begin position="188"/>
        <end position="267"/>
    </location>
</feature>
<evidence type="ECO:0000313" key="3">
    <source>
        <dbReference type="EMBL" id="OQP59447.1"/>
    </source>
</evidence>
<reference evidence="3 4" key="1">
    <citation type="submission" date="2016-03" db="EMBL/GenBank/DDBJ databases">
        <title>Niastella vici sp. nov., isolated from farmland soil.</title>
        <authorList>
            <person name="Chen L."/>
            <person name="Wang D."/>
            <person name="Yang S."/>
            <person name="Wang G."/>
        </authorList>
    </citation>
    <scope>NUCLEOTIDE SEQUENCE [LARGE SCALE GENOMIC DNA]</scope>
    <source>
        <strain evidence="3 4">DJ57</strain>
    </source>
</reference>
<dbReference type="RefSeq" id="WP_081154716.1">
    <property type="nucleotide sequence ID" value="NZ_LVYD01000079.1"/>
</dbReference>
<proteinExistence type="predicted"/>
<dbReference type="Proteomes" id="UP000192796">
    <property type="component" value="Unassembled WGS sequence"/>
</dbReference>
<accession>A0A1V9FMA7</accession>
<feature type="domain" description="Pyrrolo-quinoline quinone repeat" evidence="2">
    <location>
        <begin position="282"/>
        <end position="359"/>
    </location>
</feature>
<evidence type="ECO:0000259" key="1">
    <source>
        <dbReference type="Pfam" id="PF01011"/>
    </source>
</evidence>
<comment type="caution">
    <text evidence="3">The sequence shown here is derived from an EMBL/GenBank/DDBJ whole genome shotgun (WGS) entry which is preliminary data.</text>
</comment>
<dbReference type="InterPro" id="IPR002372">
    <property type="entry name" value="PQQ_rpt_dom"/>
</dbReference>
<dbReference type="Pfam" id="PF01011">
    <property type="entry name" value="PQQ"/>
    <property type="match status" value="1"/>
</dbReference>
<dbReference type="Pfam" id="PF13360">
    <property type="entry name" value="PQQ_2"/>
    <property type="match status" value="2"/>
</dbReference>
<dbReference type="PANTHER" id="PTHR34512:SF30">
    <property type="entry name" value="OUTER MEMBRANE PROTEIN ASSEMBLY FACTOR BAMB"/>
    <property type="match status" value="1"/>
</dbReference>
<evidence type="ECO:0000259" key="2">
    <source>
        <dbReference type="Pfam" id="PF13360"/>
    </source>
</evidence>
<dbReference type="InterPro" id="IPR011047">
    <property type="entry name" value="Quinoprotein_ADH-like_sf"/>
</dbReference>
<gene>
    <name evidence="3" type="ORF">A3860_37495</name>
</gene>
<dbReference type="OrthoDB" id="7012117at2"/>
<dbReference type="AlphaFoldDB" id="A0A1V9FMA7"/>
<organism evidence="3 4">
    <name type="scientific">Niastella vici</name>
    <dbReference type="NCBI Taxonomy" id="1703345"/>
    <lineage>
        <taxon>Bacteria</taxon>
        <taxon>Pseudomonadati</taxon>
        <taxon>Bacteroidota</taxon>
        <taxon>Chitinophagia</taxon>
        <taxon>Chitinophagales</taxon>
        <taxon>Chitinophagaceae</taxon>
        <taxon>Niastella</taxon>
    </lineage>
</organism>
<dbReference type="Gene3D" id="2.130.10.10">
    <property type="entry name" value="YVTN repeat-like/Quinoprotein amine dehydrogenase"/>
    <property type="match status" value="3"/>
</dbReference>
<dbReference type="SMART" id="SM00564">
    <property type="entry name" value="PQQ"/>
    <property type="match status" value="7"/>
</dbReference>
<feature type="domain" description="Pyrrolo-quinoline quinone repeat" evidence="2">
    <location>
        <begin position="29"/>
        <end position="181"/>
    </location>
</feature>
<dbReference type="InterPro" id="IPR015943">
    <property type="entry name" value="WD40/YVTN_repeat-like_dom_sf"/>
</dbReference>